<dbReference type="Pfam" id="PF04191">
    <property type="entry name" value="PEMT"/>
    <property type="match status" value="1"/>
</dbReference>
<dbReference type="Proteomes" id="UP000467252">
    <property type="component" value="Chromosome"/>
</dbReference>
<dbReference type="PANTHER" id="PTHR43847:SF1">
    <property type="entry name" value="BLL3993 PROTEIN"/>
    <property type="match status" value="1"/>
</dbReference>
<evidence type="ECO:0000256" key="3">
    <source>
        <dbReference type="ARBA" id="ARBA00022989"/>
    </source>
</evidence>
<dbReference type="PANTHER" id="PTHR43847">
    <property type="entry name" value="BLL3993 PROTEIN"/>
    <property type="match status" value="1"/>
</dbReference>
<dbReference type="InterPro" id="IPR007318">
    <property type="entry name" value="Phopholipid_MeTrfase"/>
</dbReference>
<keyword evidence="3 5" id="KW-1133">Transmembrane helix</keyword>
<sequence length="209" mass="22341">MVPVVALVLFGVFALLGFGWRSWVQRRRTGSTGFRGISGRIGSVEWFAGVGFVVAMAAAVCAAILQLLGVVAPLAALDRPWLNVVGVVLAAVGIAATVYAQLDMGDSWRIGVDARERTALVRTGVFAVVRNPIFTAMLVFGLGIALVTPNVVALAGFVILVVTIELQVRAVEEPYLLAVHGDTYREYTARVGRFVPGLGRFRRSSSRSP</sequence>
<proteinExistence type="predicted"/>
<keyword evidence="4 5" id="KW-0472">Membrane</keyword>
<dbReference type="RefSeq" id="WP_179962222.1">
    <property type="nucleotide sequence ID" value="NZ_AP022599.1"/>
</dbReference>
<dbReference type="InterPro" id="IPR052527">
    <property type="entry name" value="Metal_cation-efflux_comp"/>
</dbReference>
<evidence type="ECO:0000256" key="4">
    <source>
        <dbReference type="ARBA" id="ARBA00023136"/>
    </source>
</evidence>
<dbReference type="EMBL" id="AP022599">
    <property type="protein sequence ID" value="BBY82933.1"/>
    <property type="molecule type" value="Genomic_DNA"/>
</dbReference>
<keyword evidence="7" id="KW-1185">Reference proteome</keyword>
<keyword evidence="2 5" id="KW-0812">Transmembrane</keyword>
<accession>A0A7I7UQ09</accession>
<feature type="transmembrane region" description="Helical" evidence="5">
    <location>
        <begin position="81"/>
        <end position="102"/>
    </location>
</feature>
<evidence type="ECO:0000256" key="1">
    <source>
        <dbReference type="ARBA" id="ARBA00004127"/>
    </source>
</evidence>
<name>A0A7I7UQ09_MYCPV</name>
<comment type="subcellular location">
    <subcellularLocation>
        <location evidence="1">Endomembrane system</location>
        <topology evidence="1">Multi-pass membrane protein</topology>
    </subcellularLocation>
</comment>
<organism evidence="6 7">
    <name type="scientific">Mycolicibacterium pulveris</name>
    <name type="common">Mycobacterium pulveris</name>
    <dbReference type="NCBI Taxonomy" id="36813"/>
    <lineage>
        <taxon>Bacteria</taxon>
        <taxon>Bacillati</taxon>
        <taxon>Actinomycetota</taxon>
        <taxon>Actinomycetes</taxon>
        <taxon>Mycobacteriales</taxon>
        <taxon>Mycobacteriaceae</taxon>
        <taxon>Mycolicibacterium</taxon>
    </lineage>
</organism>
<evidence type="ECO:0000313" key="6">
    <source>
        <dbReference type="EMBL" id="BBY82933.1"/>
    </source>
</evidence>
<evidence type="ECO:0000256" key="5">
    <source>
        <dbReference type="SAM" id="Phobius"/>
    </source>
</evidence>
<evidence type="ECO:0000313" key="7">
    <source>
        <dbReference type="Proteomes" id="UP000467252"/>
    </source>
</evidence>
<reference evidence="6 7" key="1">
    <citation type="journal article" date="2019" name="Emerg. Microbes Infect.">
        <title>Comprehensive subspecies identification of 175 nontuberculous mycobacteria species based on 7547 genomic profiles.</title>
        <authorList>
            <person name="Matsumoto Y."/>
            <person name="Kinjo T."/>
            <person name="Motooka D."/>
            <person name="Nabeya D."/>
            <person name="Jung N."/>
            <person name="Uechi K."/>
            <person name="Horii T."/>
            <person name="Iida T."/>
            <person name="Fujita J."/>
            <person name="Nakamura S."/>
        </authorList>
    </citation>
    <scope>NUCLEOTIDE SEQUENCE [LARGE SCALE GENOMIC DNA]</scope>
    <source>
        <strain evidence="6 7">JCM 6370</strain>
    </source>
</reference>
<dbReference type="AlphaFoldDB" id="A0A7I7UQ09"/>
<feature type="transmembrane region" description="Helical" evidence="5">
    <location>
        <begin position="44"/>
        <end position="69"/>
    </location>
</feature>
<gene>
    <name evidence="6" type="ORF">MPUL_40910</name>
</gene>
<feature type="transmembrane region" description="Helical" evidence="5">
    <location>
        <begin position="6"/>
        <end position="24"/>
    </location>
</feature>
<dbReference type="Gene3D" id="1.20.120.1630">
    <property type="match status" value="1"/>
</dbReference>
<protein>
    <recommendedName>
        <fullName evidence="8">Isoprenylcysteine carboxyl methyltransferase</fullName>
    </recommendedName>
</protein>
<evidence type="ECO:0000256" key="2">
    <source>
        <dbReference type="ARBA" id="ARBA00022692"/>
    </source>
</evidence>
<evidence type="ECO:0008006" key="8">
    <source>
        <dbReference type="Google" id="ProtNLM"/>
    </source>
</evidence>
<dbReference type="GO" id="GO:0012505">
    <property type="term" value="C:endomembrane system"/>
    <property type="evidence" value="ECO:0007669"/>
    <property type="project" value="UniProtKB-SubCell"/>
</dbReference>